<protein>
    <submittedName>
        <fullName evidence="4">Outer membrane protein A</fullName>
    </submittedName>
</protein>
<keyword evidence="2" id="KW-0812">Transmembrane</keyword>
<accession>A0A060QM36</accession>
<dbReference type="PROSITE" id="PS51123">
    <property type="entry name" value="OMPA_2"/>
    <property type="match status" value="1"/>
</dbReference>
<evidence type="ECO:0000259" key="3">
    <source>
        <dbReference type="PROSITE" id="PS51123"/>
    </source>
</evidence>
<evidence type="ECO:0000313" key="4">
    <source>
        <dbReference type="EMBL" id="CDG40882.1"/>
    </source>
</evidence>
<reference evidence="4 5" key="2">
    <citation type="journal article" date="2014" name="PLoS ONE">
        <title>Evolution of mitochondria reconstructed from the energy metabolism of living bacteria.</title>
        <authorList>
            <person name="Degli Esposti M."/>
            <person name="Chouaia B."/>
            <person name="Comandatore F."/>
            <person name="Crotti E."/>
            <person name="Sassera D."/>
            <person name="Lievens P.M."/>
            <person name="Daffonchio D."/>
            <person name="Bandi C."/>
        </authorList>
    </citation>
    <scope>NUCLEOTIDE SEQUENCE [LARGE SCALE GENOMIC DNA]</scope>
    <source>
        <strain evidence="4 5">SF2.1</strain>
    </source>
</reference>
<feature type="transmembrane region" description="Helical" evidence="2">
    <location>
        <begin position="34"/>
        <end position="53"/>
    </location>
</feature>
<dbReference type="Gene3D" id="3.30.1330.60">
    <property type="entry name" value="OmpA-like domain"/>
    <property type="match status" value="1"/>
</dbReference>
<dbReference type="eggNOG" id="COG3637">
    <property type="taxonomic scope" value="Bacteria"/>
</dbReference>
<dbReference type="PANTHER" id="PTHR30329:SF21">
    <property type="entry name" value="LIPOPROTEIN YIAD-RELATED"/>
    <property type="match status" value="1"/>
</dbReference>
<dbReference type="InterPro" id="IPR006665">
    <property type="entry name" value="OmpA-like"/>
</dbReference>
<evidence type="ECO:0000313" key="5">
    <source>
        <dbReference type="Proteomes" id="UP000027583"/>
    </source>
</evidence>
<dbReference type="CDD" id="cd07185">
    <property type="entry name" value="OmpA_C-like"/>
    <property type="match status" value="1"/>
</dbReference>
<dbReference type="InterPro" id="IPR011250">
    <property type="entry name" value="OMP/PagP_B-barrel"/>
</dbReference>
<dbReference type="SUPFAM" id="SSF103088">
    <property type="entry name" value="OmpA-like"/>
    <property type="match status" value="1"/>
</dbReference>
<dbReference type="EMBL" id="CBLX010000024">
    <property type="protein sequence ID" value="CDG40882.1"/>
    <property type="molecule type" value="Genomic_DNA"/>
</dbReference>
<feature type="domain" description="OmpA-like" evidence="3">
    <location>
        <begin position="288"/>
        <end position="408"/>
    </location>
</feature>
<keyword evidence="1 2" id="KW-0472">Membrane</keyword>
<proteinExistence type="predicted"/>
<evidence type="ECO:0000256" key="2">
    <source>
        <dbReference type="SAM" id="Phobius"/>
    </source>
</evidence>
<dbReference type="GO" id="GO:0016020">
    <property type="term" value="C:membrane"/>
    <property type="evidence" value="ECO:0007669"/>
    <property type="project" value="UniProtKB-UniRule"/>
</dbReference>
<gene>
    <name evidence="4" type="ORF">ASAP_2837</name>
</gene>
<organism evidence="4 5">
    <name type="scientific">Asaia bogorensis</name>
    <dbReference type="NCBI Taxonomy" id="91915"/>
    <lineage>
        <taxon>Bacteria</taxon>
        <taxon>Pseudomonadati</taxon>
        <taxon>Pseudomonadota</taxon>
        <taxon>Alphaproteobacteria</taxon>
        <taxon>Acetobacterales</taxon>
        <taxon>Acetobacteraceae</taxon>
        <taxon>Asaia</taxon>
    </lineage>
</organism>
<dbReference type="InterPro" id="IPR036737">
    <property type="entry name" value="OmpA-like_sf"/>
</dbReference>
<dbReference type="eggNOG" id="COG2885">
    <property type="taxonomic scope" value="Bacteria"/>
</dbReference>
<dbReference type="SUPFAM" id="SSF56925">
    <property type="entry name" value="OMPA-like"/>
    <property type="match status" value="1"/>
</dbReference>
<dbReference type="AlphaFoldDB" id="A0A060QM36"/>
<reference evidence="4 5" key="1">
    <citation type="journal article" date="2014" name="Genome Biol. Evol.">
        <title>Acetic acid bacteria genomes reveal functional traits for adaptation to life in insect guts.</title>
        <authorList>
            <person name="Chouaia B."/>
            <person name="Gaiarsa S."/>
            <person name="Crotti E."/>
            <person name="Comandatore F."/>
            <person name="Degli Esposti M."/>
            <person name="Ricci I."/>
            <person name="Alma A."/>
            <person name="Favia G."/>
            <person name="Bandi C."/>
            <person name="Daffonchio D."/>
        </authorList>
    </citation>
    <scope>NUCLEOTIDE SEQUENCE [LARGE SCALE GENOMIC DNA]</scope>
    <source>
        <strain evidence="4 5">SF2.1</strain>
    </source>
</reference>
<evidence type="ECO:0000256" key="1">
    <source>
        <dbReference type="PROSITE-ProRule" id="PRU00473"/>
    </source>
</evidence>
<name>A0A060QM36_9PROT</name>
<dbReference type="PANTHER" id="PTHR30329">
    <property type="entry name" value="STATOR ELEMENT OF FLAGELLAR MOTOR COMPLEX"/>
    <property type="match status" value="1"/>
</dbReference>
<dbReference type="InterPro" id="IPR050330">
    <property type="entry name" value="Bact_OuterMem_StrucFunc"/>
</dbReference>
<comment type="caution">
    <text evidence="4">The sequence shown here is derived from an EMBL/GenBank/DDBJ whole genome shotgun (WGS) entry which is preliminary data.</text>
</comment>
<keyword evidence="2" id="KW-1133">Transmembrane helix</keyword>
<sequence>MTLEHRTRGETVCRPFYDVRQVVGSFSRLMRRQGLNLTALAGFGFVGFGLAAAPAQAQVVKGLYVAGSGGASFNQDQTVRLSPVLPSGRDHYDAGVTGLGSVGWGLGNGFRVEVEGNYRNNRLQQFKSSYFPSAAGGRQQGYGVMANALFDMDIGANWVYPYFGAGIGYGWQAMNASVRAPNNYLSQKIGGTTSNFAYQGIFGLSFPVPFAVGLSFTTEYRFYSLLGPNGHHATGYGSIGGYDTPRPAGAMDGNRVTRNDFNHSLLLGLRYEFNPAPPPPRSVPVMTAPAPAPARSYLVFFDWDRAELTERARSIVGTAAQNSTHTQLTRIEVNGYTDNSAAHPGSRGASYNLKLSQRRADAVRAELIRDGVAGGLIAVKGYGESNPLVQTGPNTREPQNRRVEIILH</sequence>
<dbReference type="Gene3D" id="2.40.160.20">
    <property type="match status" value="1"/>
</dbReference>
<dbReference type="Proteomes" id="UP000027583">
    <property type="component" value="Unassembled WGS sequence"/>
</dbReference>
<dbReference type="Pfam" id="PF00691">
    <property type="entry name" value="OmpA"/>
    <property type="match status" value="1"/>
</dbReference>